<dbReference type="PANTHER" id="PTHR23505">
    <property type="entry name" value="SPINSTER"/>
    <property type="match status" value="1"/>
</dbReference>
<gene>
    <name evidence="10" type="ORF">CJ030_MR8G000761</name>
</gene>
<dbReference type="Pfam" id="PF07690">
    <property type="entry name" value="MFS_1"/>
    <property type="match status" value="1"/>
</dbReference>
<evidence type="ECO:0000313" key="11">
    <source>
        <dbReference type="Proteomes" id="UP000516437"/>
    </source>
</evidence>
<dbReference type="AlphaFoldDB" id="A0A6A1UUK3"/>
<feature type="transmembrane region" description="Helical" evidence="8">
    <location>
        <begin position="129"/>
        <end position="146"/>
    </location>
</feature>
<dbReference type="InterPro" id="IPR011701">
    <property type="entry name" value="MFS"/>
</dbReference>
<comment type="similarity">
    <text evidence="6">Belongs to the major facilitator superfamily. Spinster (TC 2.A.1.49) family.</text>
</comment>
<feature type="transmembrane region" description="Helical" evidence="8">
    <location>
        <begin position="400"/>
        <end position="419"/>
    </location>
</feature>
<dbReference type="GO" id="GO:0016020">
    <property type="term" value="C:membrane"/>
    <property type="evidence" value="ECO:0007669"/>
    <property type="project" value="UniProtKB-SubCell"/>
</dbReference>
<protein>
    <submittedName>
        <fullName evidence="10">Quinolone resistance protein NorA</fullName>
    </submittedName>
</protein>
<feature type="transmembrane region" description="Helical" evidence="8">
    <location>
        <begin position="193"/>
        <end position="213"/>
    </location>
</feature>
<feature type="transmembrane region" description="Helical" evidence="8">
    <location>
        <begin position="290"/>
        <end position="323"/>
    </location>
</feature>
<proteinExistence type="inferred from homology"/>
<dbReference type="InterPro" id="IPR036259">
    <property type="entry name" value="MFS_trans_sf"/>
</dbReference>
<evidence type="ECO:0000256" key="7">
    <source>
        <dbReference type="SAM" id="MobiDB-lite"/>
    </source>
</evidence>
<dbReference type="OrthoDB" id="440755at2759"/>
<dbReference type="CDD" id="cd17328">
    <property type="entry name" value="MFS_spinster_like"/>
    <property type="match status" value="1"/>
</dbReference>
<feature type="transmembrane region" description="Helical" evidence="8">
    <location>
        <begin position="98"/>
        <end position="117"/>
    </location>
</feature>
<keyword evidence="4 8" id="KW-1133">Transmembrane helix</keyword>
<dbReference type="Gene3D" id="1.20.1250.20">
    <property type="entry name" value="MFS general substrate transporter like domains"/>
    <property type="match status" value="1"/>
</dbReference>
<evidence type="ECO:0000256" key="6">
    <source>
        <dbReference type="ARBA" id="ARBA00024338"/>
    </source>
</evidence>
<evidence type="ECO:0000256" key="2">
    <source>
        <dbReference type="ARBA" id="ARBA00022448"/>
    </source>
</evidence>
<keyword evidence="5 8" id="KW-0472">Membrane</keyword>
<dbReference type="InterPro" id="IPR020846">
    <property type="entry name" value="MFS_dom"/>
</dbReference>
<dbReference type="PANTHER" id="PTHR23505:SF72">
    <property type="entry name" value="MAJOR FACILITATOR SUPERFAMILY (MFS) PROFILE DOMAIN-CONTAINING PROTEIN"/>
    <property type="match status" value="1"/>
</dbReference>
<organism evidence="10 11">
    <name type="scientific">Morella rubra</name>
    <name type="common">Chinese bayberry</name>
    <dbReference type="NCBI Taxonomy" id="262757"/>
    <lineage>
        <taxon>Eukaryota</taxon>
        <taxon>Viridiplantae</taxon>
        <taxon>Streptophyta</taxon>
        <taxon>Embryophyta</taxon>
        <taxon>Tracheophyta</taxon>
        <taxon>Spermatophyta</taxon>
        <taxon>Magnoliopsida</taxon>
        <taxon>eudicotyledons</taxon>
        <taxon>Gunneridae</taxon>
        <taxon>Pentapetalae</taxon>
        <taxon>rosids</taxon>
        <taxon>fabids</taxon>
        <taxon>Fagales</taxon>
        <taxon>Myricaceae</taxon>
        <taxon>Morella</taxon>
    </lineage>
</organism>
<dbReference type="Proteomes" id="UP000516437">
    <property type="component" value="Chromosome 8"/>
</dbReference>
<dbReference type="GO" id="GO:0022857">
    <property type="term" value="F:transmembrane transporter activity"/>
    <property type="evidence" value="ECO:0007669"/>
    <property type="project" value="InterPro"/>
</dbReference>
<feature type="transmembrane region" description="Helical" evidence="8">
    <location>
        <begin position="256"/>
        <end position="278"/>
    </location>
</feature>
<dbReference type="PROSITE" id="PS50850">
    <property type="entry name" value="MFS"/>
    <property type="match status" value="1"/>
</dbReference>
<reference evidence="10 11" key="1">
    <citation type="journal article" date="2019" name="Plant Biotechnol. J.">
        <title>The red bayberry genome and genetic basis of sex determination.</title>
        <authorList>
            <person name="Jia H.M."/>
            <person name="Jia H.J."/>
            <person name="Cai Q.L."/>
            <person name="Wang Y."/>
            <person name="Zhao H.B."/>
            <person name="Yang W.F."/>
            <person name="Wang G.Y."/>
            <person name="Li Y.H."/>
            <person name="Zhan D.L."/>
            <person name="Shen Y.T."/>
            <person name="Niu Q.F."/>
            <person name="Chang L."/>
            <person name="Qiu J."/>
            <person name="Zhao L."/>
            <person name="Xie H.B."/>
            <person name="Fu W.Y."/>
            <person name="Jin J."/>
            <person name="Li X.W."/>
            <person name="Jiao Y."/>
            <person name="Zhou C.C."/>
            <person name="Tu T."/>
            <person name="Chai C.Y."/>
            <person name="Gao J.L."/>
            <person name="Fan L.J."/>
            <person name="van de Weg E."/>
            <person name="Wang J.Y."/>
            <person name="Gao Z.S."/>
        </authorList>
    </citation>
    <scope>NUCLEOTIDE SEQUENCE [LARGE SCALE GENOMIC DNA]</scope>
    <source>
        <tissue evidence="10">Leaves</tissue>
    </source>
</reference>
<evidence type="ECO:0000256" key="5">
    <source>
        <dbReference type="ARBA" id="ARBA00023136"/>
    </source>
</evidence>
<name>A0A6A1UUK3_9ROSI</name>
<comment type="caution">
    <text evidence="10">The sequence shown here is derived from an EMBL/GenBank/DDBJ whole genome shotgun (WGS) entry which is preliminary data.</text>
</comment>
<dbReference type="EMBL" id="RXIC02000026">
    <property type="protein sequence ID" value="KAB1204075.1"/>
    <property type="molecule type" value="Genomic_DNA"/>
</dbReference>
<evidence type="ECO:0000313" key="10">
    <source>
        <dbReference type="EMBL" id="KAB1204075.1"/>
    </source>
</evidence>
<evidence type="ECO:0000256" key="3">
    <source>
        <dbReference type="ARBA" id="ARBA00022692"/>
    </source>
</evidence>
<dbReference type="InterPro" id="IPR044770">
    <property type="entry name" value="MFS_spinster-like"/>
</dbReference>
<evidence type="ECO:0000256" key="8">
    <source>
        <dbReference type="SAM" id="Phobius"/>
    </source>
</evidence>
<feature type="domain" description="Major facilitator superfamily (MFS) profile" evidence="9">
    <location>
        <begin position="34"/>
        <end position="511"/>
    </location>
</feature>
<keyword evidence="3 8" id="KW-0812">Transmembrane</keyword>
<sequence>MGKAHSLGQSENAKNRERKRARKEGWTMKAETVTLILVNLAGIMERADESLLPGVYREVGAALHTDPTGLGSLTLFRSIVQSSCYPLAAYLAVRHNRAHVIALGAFLWAAATFLVAFSSTYSQVAISRGLNGIGLALVAPAIQSLVADSTDDSSRGTAFGWLQLTGNLGSLIGGLFSVMIAPITFMGIPGWRISFHLVGIISVIVGVLVSLFAHDPHFSESVTEARDPVPRKSFWSEMKDLVQEARSVIKISSFQIIVAQGVTGSFPWSALSFSAMWLELTGFSHEKTALLIALFVVGSSLGGLFGGVVHGFFLFIVGFFISWNAPATNNPIFAEIVPEKSRTSVYALDRSLESILSSFAPPVVGILAQYVYGYKPVMSGSSKSEGIATDRGNAASLAKALYTATGIPMALCCFIYLFLYRTYPRDRERAKMQALIESEMQQIESENSPTGREYSQTQFPESCELFDEERSIIDVDYEAENGFDLEDDDRILLYRQLTLSNLSESNRHKQV</sequence>
<keyword evidence="2" id="KW-0813">Transport</keyword>
<evidence type="ECO:0000256" key="1">
    <source>
        <dbReference type="ARBA" id="ARBA00004141"/>
    </source>
</evidence>
<feature type="region of interest" description="Disordered" evidence="7">
    <location>
        <begin position="1"/>
        <end position="23"/>
    </location>
</feature>
<evidence type="ECO:0000259" key="9">
    <source>
        <dbReference type="PROSITE" id="PS50850"/>
    </source>
</evidence>
<comment type="subcellular location">
    <subcellularLocation>
        <location evidence="1">Membrane</location>
        <topology evidence="1">Multi-pass membrane protein</topology>
    </subcellularLocation>
</comment>
<keyword evidence="11" id="KW-1185">Reference proteome</keyword>
<evidence type="ECO:0000256" key="4">
    <source>
        <dbReference type="ARBA" id="ARBA00022989"/>
    </source>
</evidence>
<accession>A0A6A1UUK3</accession>
<dbReference type="SUPFAM" id="SSF103473">
    <property type="entry name" value="MFS general substrate transporter"/>
    <property type="match status" value="1"/>
</dbReference>
<feature type="transmembrane region" description="Helical" evidence="8">
    <location>
        <begin position="158"/>
        <end position="181"/>
    </location>
</feature>